<feature type="transmembrane region" description="Helical" evidence="1">
    <location>
        <begin position="24"/>
        <end position="47"/>
    </location>
</feature>
<reference evidence="3 4" key="1">
    <citation type="submission" date="2018-11" db="EMBL/GenBank/DDBJ databases">
        <title>Sequencing the genomes of 1000 actinobacteria strains.</title>
        <authorList>
            <person name="Klenk H.-P."/>
        </authorList>
    </citation>
    <scope>NUCLEOTIDE SEQUENCE [LARGE SCALE GENOMIC DNA]</scope>
    <source>
        <strain evidence="3 4">DSM 12652</strain>
    </source>
</reference>
<gene>
    <name evidence="3" type="ORF">EDD33_0916</name>
</gene>
<feature type="transmembrane region" description="Helical" evidence="1">
    <location>
        <begin position="145"/>
        <end position="162"/>
    </location>
</feature>
<dbReference type="InterPro" id="IPR000572">
    <property type="entry name" value="OxRdtase_Mopterin-bd_dom"/>
</dbReference>
<dbReference type="CDD" id="cd00321">
    <property type="entry name" value="SO_family_Moco"/>
    <property type="match status" value="1"/>
</dbReference>
<accession>A0A3N2CRD3</accession>
<dbReference type="EMBL" id="RKHO01000001">
    <property type="protein sequence ID" value="ROR90081.1"/>
    <property type="molecule type" value="Genomic_DNA"/>
</dbReference>
<evidence type="ECO:0000313" key="4">
    <source>
        <dbReference type="Proteomes" id="UP000281738"/>
    </source>
</evidence>
<evidence type="ECO:0000256" key="1">
    <source>
        <dbReference type="SAM" id="Phobius"/>
    </source>
</evidence>
<dbReference type="AlphaFoldDB" id="A0A3N2CRD3"/>
<evidence type="ECO:0000313" key="3">
    <source>
        <dbReference type="EMBL" id="ROR90081.1"/>
    </source>
</evidence>
<evidence type="ECO:0000259" key="2">
    <source>
        <dbReference type="Pfam" id="PF00174"/>
    </source>
</evidence>
<dbReference type="Proteomes" id="UP000281738">
    <property type="component" value="Unassembled WGS sequence"/>
</dbReference>
<feature type="domain" description="Oxidoreductase molybdopterin-binding" evidence="2">
    <location>
        <begin position="246"/>
        <end position="378"/>
    </location>
</feature>
<sequence length="379" mass="40783">MRLPVPRDTSFTSPLRDERLTARLGVWLGTCFGLCFLTGLVSHWYYLPDPWFVPPTRPVWGYRLTQGVHVLSGIAAIPLLLVKLWSVYPRLFAGLPRGGVRALLLTGLERLSIAVLVAASVFQLVVGLANSAQWYPWAFSFRATHYAGAWIAIGALVLHVAVKLPVIRRAFGSPVDTDLPERTGPGRRTVLGAALLAAGVAVLANAGGTVPLLRRVSVLAVRTGEGPQGVPVNKSAVAAGVEESARDAGYRLTVTGPDGEVSLTREELADLEQHTSELPIACVEGWSAGATWSGVRLGELLDRVGAPPDAEVRVVSLQRSGAFRSTVLPPAFARDDLTLLALRLHGEDLDLDHGYPCRLIAPNRPGVMQTKWVSRVEVV</sequence>
<name>A0A3N2CRD3_9ACTN</name>
<dbReference type="RefSeq" id="WP_211332412.1">
    <property type="nucleotide sequence ID" value="NZ_RKHO01000001.1"/>
</dbReference>
<keyword evidence="4" id="KW-1185">Reference proteome</keyword>
<dbReference type="Gene3D" id="3.90.420.10">
    <property type="entry name" value="Oxidoreductase, molybdopterin-binding domain"/>
    <property type="match status" value="1"/>
</dbReference>
<feature type="transmembrane region" description="Helical" evidence="1">
    <location>
        <begin position="67"/>
        <end position="88"/>
    </location>
</feature>
<dbReference type="PANTHER" id="PTHR43032">
    <property type="entry name" value="PROTEIN-METHIONINE-SULFOXIDE REDUCTASE"/>
    <property type="match status" value="1"/>
</dbReference>
<feature type="transmembrane region" description="Helical" evidence="1">
    <location>
        <begin position="190"/>
        <end position="213"/>
    </location>
</feature>
<keyword evidence="1" id="KW-0472">Membrane</keyword>
<protein>
    <submittedName>
        <fullName evidence="3">DMSO/TMAO reductase YedYZ molybdopterin-dependent catalytic subunit</fullName>
    </submittedName>
</protein>
<dbReference type="Pfam" id="PF00174">
    <property type="entry name" value="Oxidored_molyb"/>
    <property type="match status" value="1"/>
</dbReference>
<dbReference type="PANTHER" id="PTHR43032:SF2">
    <property type="entry name" value="BLL0505 PROTEIN"/>
    <property type="match status" value="1"/>
</dbReference>
<proteinExistence type="predicted"/>
<comment type="caution">
    <text evidence="3">The sequence shown here is derived from an EMBL/GenBank/DDBJ whole genome shotgun (WGS) entry which is preliminary data.</text>
</comment>
<keyword evidence="1" id="KW-0812">Transmembrane</keyword>
<dbReference type="InterPro" id="IPR036374">
    <property type="entry name" value="OxRdtase_Mopterin-bd_sf"/>
</dbReference>
<keyword evidence="1" id="KW-1133">Transmembrane helix</keyword>
<organism evidence="3 4">
    <name type="scientific">Nocardioides aurantiacus</name>
    <dbReference type="NCBI Taxonomy" id="86796"/>
    <lineage>
        <taxon>Bacteria</taxon>
        <taxon>Bacillati</taxon>
        <taxon>Actinomycetota</taxon>
        <taxon>Actinomycetes</taxon>
        <taxon>Propionibacteriales</taxon>
        <taxon>Nocardioidaceae</taxon>
        <taxon>Nocardioides</taxon>
    </lineage>
</organism>
<dbReference type="SUPFAM" id="SSF56524">
    <property type="entry name" value="Oxidoreductase molybdopterin-binding domain"/>
    <property type="match status" value="1"/>
</dbReference>
<feature type="transmembrane region" description="Helical" evidence="1">
    <location>
        <begin position="100"/>
        <end position="125"/>
    </location>
</feature>